<dbReference type="InterPro" id="IPR020946">
    <property type="entry name" value="Flavin_mOase-like"/>
</dbReference>
<comment type="cofactor">
    <cofactor evidence="6">
        <name>FAD</name>
        <dbReference type="ChEBI" id="CHEBI:57692"/>
    </cofactor>
</comment>
<keyword evidence="2 6" id="KW-0285">Flavoprotein</keyword>
<dbReference type="Gene3D" id="3.50.50.60">
    <property type="entry name" value="FAD/NAD(P)-binding domain"/>
    <property type="match status" value="3"/>
</dbReference>
<dbReference type="InterPro" id="IPR000960">
    <property type="entry name" value="Flavin_mOase"/>
</dbReference>
<dbReference type="InterPro" id="IPR050346">
    <property type="entry name" value="FMO-like"/>
</dbReference>
<evidence type="ECO:0000256" key="4">
    <source>
        <dbReference type="ARBA" id="ARBA00022857"/>
    </source>
</evidence>
<name>A0ABM1AG44_APLCA</name>
<protein>
    <recommendedName>
        <fullName evidence="6">Flavin-containing monooxygenase</fullName>
        <ecNumber evidence="6">1.-.-.-</ecNumber>
    </recommendedName>
</protein>
<reference evidence="8" key="1">
    <citation type="submission" date="2025-08" db="UniProtKB">
        <authorList>
            <consortium name="RefSeq"/>
        </authorList>
    </citation>
    <scope>IDENTIFICATION</scope>
</reference>
<evidence type="ECO:0000256" key="6">
    <source>
        <dbReference type="RuleBase" id="RU361177"/>
    </source>
</evidence>
<dbReference type="PIRSF" id="PIRSF000332">
    <property type="entry name" value="FMO"/>
    <property type="match status" value="1"/>
</dbReference>
<keyword evidence="5 6" id="KW-0560">Oxidoreductase</keyword>
<comment type="similarity">
    <text evidence="1 6">Belongs to the FMO family.</text>
</comment>
<dbReference type="SUPFAM" id="SSF51905">
    <property type="entry name" value="FAD/NAD(P)-binding domain"/>
    <property type="match status" value="2"/>
</dbReference>
<evidence type="ECO:0000256" key="2">
    <source>
        <dbReference type="ARBA" id="ARBA00022630"/>
    </source>
</evidence>
<keyword evidence="3 6" id="KW-0274">FAD</keyword>
<evidence type="ECO:0000256" key="1">
    <source>
        <dbReference type="ARBA" id="ARBA00009183"/>
    </source>
</evidence>
<dbReference type="PRINTS" id="PR00370">
    <property type="entry name" value="FMOXYGENASE"/>
</dbReference>
<accession>A0ABM1AG44</accession>
<dbReference type="Proteomes" id="UP000694888">
    <property type="component" value="Unplaced"/>
</dbReference>
<sequence>MWHYIFIGPLRAPRFPNNVVGMDTFPGLQEHSMTYRNNEKYRDKTVLVVGNKLSAIEIANDVANVAYQTYVAIGSGTWIIPRIASDGSILERAFTRKGLYSSSSIQEYCDIGVMREANARLDHAITGLRSDSLPFNGPWSVQDSIQVKILSGQVKVYGYLTEMRNTEAVFDDGQSVTSIDSVVYCTGYNQDYSFLDAETRRAAVPEEGGVELYKYTFPAAAHHNTIAFVGHYSGDNAMLPLVELQCRLATRVMAGKHKLPTPHMMKEDADAWNAISLSRKPSQRVPVIPFVYFAEELAKDLGVYPHFWTLFFKDPRLAYRTWAGPWFPASYRLLGPDSTWEEARRTCHQMFEEDLSMVCHRKVKPLPKQTSGKLCGWMRQGVLFPSLAIIMCYHLGYSDLLAELQLKIRWLHDLLS</sequence>
<dbReference type="GO" id="GO:0004497">
    <property type="term" value="F:monooxygenase activity"/>
    <property type="evidence" value="ECO:0007669"/>
    <property type="project" value="UniProtKB-KW"/>
</dbReference>
<dbReference type="Pfam" id="PF00743">
    <property type="entry name" value="FMO-like"/>
    <property type="match status" value="1"/>
</dbReference>
<dbReference type="RefSeq" id="XP_012946980.2">
    <property type="nucleotide sequence ID" value="XM_013091526.2"/>
</dbReference>
<keyword evidence="6 8" id="KW-0503">Monooxygenase</keyword>
<dbReference type="InterPro" id="IPR036188">
    <property type="entry name" value="FAD/NAD-bd_sf"/>
</dbReference>
<dbReference type="GeneID" id="101852601"/>
<evidence type="ECO:0000313" key="8">
    <source>
        <dbReference type="RefSeq" id="XP_012946980.2"/>
    </source>
</evidence>
<evidence type="ECO:0000256" key="5">
    <source>
        <dbReference type="ARBA" id="ARBA00023002"/>
    </source>
</evidence>
<keyword evidence="7" id="KW-1185">Reference proteome</keyword>
<evidence type="ECO:0000256" key="3">
    <source>
        <dbReference type="ARBA" id="ARBA00022827"/>
    </source>
</evidence>
<dbReference type="PANTHER" id="PTHR23023">
    <property type="entry name" value="DIMETHYLANILINE MONOOXYGENASE"/>
    <property type="match status" value="1"/>
</dbReference>
<evidence type="ECO:0000313" key="7">
    <source>
        <dbReference type="Proteomes" id="UP000694888"/>
    </source>
</evidence>
<organism evidence="7 8">
    <name type="scientific">Aplysia californica</name>
    <name type="common">California sea hare</name>
    <dbReference type="NCBI Taxonomy" id="6500"/>
    <lineage>
        <taxon>Eukaryota</taxon>
        <taxon>Metazoa</taxon>
        <taxon>Spiralia</taxon>
        <taxon>Lophotrochozoa</taxon>
        <taxon>Mollusca</taxon>
        <taxon>Gastropoda</taxon>
        <taxon>Heterobranchia</taxon>
        <taxon>Euthyneura</taxon>
        <taxon>Tectipleura</taxon>
        <taxon>Aplysiida</taxon>
        <taxon>Aplysioidea</taxon>
        <taxon>Aplysiidae</taxon>
        <taxon>Aplysia</taxon>
    </lineage>
</organism>
<proteinExistence type="inferred from homology"/>
<gene>
    <name evidence="8" type="primary">LOC101852601</name>
</gene>
<keyword evidence="4" id="KW-0521">NADP</keyword>
<dbReference type="EC" id="1.-.-.-" evidence="6"/>